<dbReference type="GO" id="GO:1902751">
    <property type="term" value="P:positive regulation of cell cycle G2/M phase transition"/>
    <property type="evidence" value="ECO:0007669"/>
    <property type="project" value="InterPro"/>
</dbReference>
<dbReference type="OrthoDB" id="26523at2759"/>
<feature type="region of interest" description="Disordered" evidence="1">
    <location>
        <begin position="1"/>
        <end position="43"/>
    </location>
</feature>
<accession>V8NRD1</accession>
<feature type="non-terminal residue" evidence="2">
    <location>
        <position position="1"/>
    </location>
</feature>
<dbReference type="InterPro" id="IPR000751">
    <property type="entry name" value="MPI_Phosphatase"/>
</dbReference>
<comment type="caution">
    <text evidence="2">The sequence shown here is derived from an EMBL/GenBank/DDBJ whole genome shotgun (WGS) entry which is preliminary data.</text>
</comment>
<dbReference type="AlphaFoldDB" id="V8NRD1"/>
<protein>
    <submittedName>
        <fullName evidence="2">Uncharacterized protein</fullName>
    </submittedName>
</protein>
<feature type="compositionally biased region" description="Pro residues" evidence="1">
    <location>
        <begin position="1"/>
        <end position="10"/>
    </location>
</feature>
<feature type="non-terminal residue" evidence="2">
    <location>
        <position position="59"/>
    </location>
</feature>
<name>V8NRD1_OPHHA</name>
<dbReference type="EMBL" id="AZIM01002398">
    <property type="protein sequence ID" value="ETE64102.1"/>
    <property type="molecule type" value="Genomic_DNA"/>
</dbReference>
<evidence type="ECO:0000256" key="1">
    <source>
        <dbReference type="SAM" id="MobiDB-lite"/>
    </source>
</evidence>
<evidence type="ECO:0000313" key="2">
    <source>
        <dbReference type="EMBL" id="ETE64102.1"/>
    </source>
</evidence>
<gene>
    <name evidence="2" type="ORF">L345_10130</name>
</gene>
<evidence type="ECO:0000313" key="3">
    <source>
        <dbReference type="Proteomes" id="UP000018936"/>
    </source>
</evidence>
<dbReference type="Pfam" id="PF06617">
    <property type="entry name" value="M-inducer_phosp"/>
    <property type="match status" value="1"/>
</dbReference>
<dbReference type="Proteomes" id="UP000018936">
    <property type="component" value="Unassembled WGS sequence"/>
</dbReference>
<keyword evidence="3" id="KW-1185">Reference proteome</keyword>
<sequence length="59" mass="6353">MEIPAFPCPPSQQIADTHNDDGFLEMMDGPDSTNDAETPSDMSCLWTAPLVVATSEDLP</sequence>
<feature type="compositionally biased region" description="Polar residues" evidence="1">
    <location>
        <begin position="31"/>
        <end position="41"/>
    </location>
</feature>
<reference evidence="2 3" key="1">
    <citation type="journal article" date="2013" name="Proc. Natl. Acad. Sci. U.S.A.">
        <title>The king cobra genome reveals dynamic gene evolution and adaptation in the snake venom system.</title>
        <authorList>
            <person name="Vonk F.J."/>
            <person name="Casewell N.R."/>
            <person name="Henkel C.V."/>
            <person name="Heimberg A.M."/>
            <person name="Jansen H.J."/>
            <person name="McCleary R.J."/>
            <person name="Kerkkamp H.M."/>
            <person name="Vos R.A."/>
            <person name="Guerreiro I."/>
            <person name="Calvete J.J."/>
            <person name="Wuster W."/>
            <person name="Woods A.E."/>
            <person name="Logan J.M."/>
            <person name="Harrison R.A."/>
            <person name="Castoe T.A."/>
            <person name="de Koning A.P."/>
            <person name="Pollock D.D."/>
            <person name="Yandell M."/>
            <person name="Calderon D."/>
            <person name="Renjifo C."/>
            <person name="Currier R.B."/>
            <person name="Salgado D."/>
            <person name="Pla D."/>
            <person name="Sanz L."/>
            <person name="Hyder A.S."/>
            <person name="Ribeiro J.M."/>
            <person name="Arntzen J.W."/>
            <person name="van den Thillart G.E."/>
            <person name="Boetzer M."/>
            <person name="Pirovano W."/>
            <person name="Dirks R.P."/>
            <person name="Spaink H.P."/>
            <person name="Duboule D."/>
            <person name="McGlinn E."/>
            <person name="Kini R.M."/>
            <person name="Richardson M.K."/>
        </authorList>
    </citation>
    <scope>NUCLEOTIDE SEQUENCE</scope>
    <source>
        <tissue evidence="2">Blood</tissue>
    </source>
</reference>
<proteinExistence type="predicted"/>
<dbReference type="GO" id="GO:0004725">
    <property type="term" value="F:protein tyrosine phosphatase activity"/>
    <property type="evidence" value="ECO:0007669"/>
    <property type="project" value="InterPro"/>
</dbReference>
<organism evidence="2 3">
    <name type="scientific">Ophiophagus hannah</name>
    <name type="common">King cobra</name>
    <name type="synonym">Naja hannah</name>
    <dbReference type="NCBI Taxonomy" id="8665"/>
    <lineage>
        <taxon>Eukaryota</taxon>
        <taxon>Metazoa</taxon>
        <taxon>Chordata</taxon>
        <taxon>Craniata</taxon>
        <taxon>Vertebrata</taxon>
        <taxon>Euteleostomi</taxon>
        <taxon>Lepidosauria</taxon>
        <taxon>Squamata</taxon>
        <taxon>Bifurcata</taxon>
        <taxon>Unidentata</taxon>
        <taxon>Episquamata</taxon>
        <taxon>Toxicofera</taxon>
        <taxon>Serpentes</taxon>
        <taxon>Colubroidea</taxon>
        <taxon>Elapidae</taxon>
        <taxon>Elapinae</taxon>
        <taxon>Ophiophagus</taxon>
    </lineage>
</organism>